<dbReference type="GeneID" id="95755991"/>
<evidence type="ECO:0000256" key="5">
    <source>
        <dbReference type="ARBA" id="ARBA00022490"/>
    </source>
</evidence>
<dbReference type="NCBIfam" id="NF001859">
    <property type="entry name" value="PRK00591.1"/>
    <property type="match status" value="1"/>
</dbReference>
<dbReference type="Gene3D" id="6.10.140.1950">
    <property type="match status" value="1"/>
</dbReference>
<evidence type="ECO:0000313" key="12">
    <source>
        <dbReference type="Proteomes" id="UP001205919"/>
    </source>
</evidence>
<dbReference type="HAMAP" id="MF_00093">
    <property type="entry name" value="Rel_fac_1"/>
    <property type="match status" value="1"/>
</dbReference>
<gene>
    <name evidence="7 11" type="primary">prfA</name>
    <name evidence="11" type="ORF">NE630_13230</name>
</gene>
<dbReference type="InterPro" id="IPR000352">
    <property type="entry name" value="Pep_chain_release_fac_I"/>
</dbReference>
<dbReference type="NCBIfam" id="TIGR00019">
    <property type="entry name" value="prfA"/>
    <property type="match status" value="1"/>
</dbReference>
<dbReference type="InterPro" id="IPR004373">
    <property type="entry name" value="RF-1"/>
</dbReference>
<name>A0AAW5K434_9BACT</name>
<dbReference type="InterPro" id="IPR045853">
    <property type="entry name" value="Pep_chain_release_fac_I_sf"/>
</dbReference>
<evidence type="ECO:0000256" key="8">
    <source>
        <dbReference type="NCBIfam" id="TIGR00019"/>
    </source>
</evidence>
<dbReference type="FunFam" id="3.30.70.1660:FF:000004">
    <property type="entry name" value="Peptide chain release factor 1"/>
    <property type="match status" value="1"/>
</dbReference>
<comment type="PTM">
    <text evidence="7">Methylated by PrmC. Methylation increases the termination efficiency of RF1.</text>
</comment>
<keyword evidence="4 7" id="KW-0488">Methylation</keyword>
<dbReference type="InterPro" id="IPR050057">
    <property type="entry name" value="Prokaryotic/Mito_RF"/>
</dbReference>
<dbReference type="Gene3D" id="3.30.70.1660">
    <property type="match status" value="1"/>
</dbReference>
<dbReference type="FunFam" id="3.30.70.1660:FF:000002">
    <property type="entry name" value="Peptide chain release factor 1"/>
    <property type="match status" value="1"/>
</dbReference>
<evidence type="ECO:0000256" key="3">
    <source>
        <dbReference type="ARBA" id="ARBA00010835"/>
    </source>
</evidence>
<sequence>MELIDKLKEIEASYRELELKMADPAVANDPQEMQTLGKKHVDLTPIVDAFSQYEAVLQGIADAKEMINGDDEEMRELAKEELAALEERVPELEKDIRVLLLPKDINDDKSVIIEIRGGAGGEEAALFSANLFRMYTRFAERQRWKTEVISGSETGIGGFKEIVFRVDGTGAFSMLKFESGVHRVQRVPETEASGRIHTSTATVAVLPEAADVDVEIRSEDLKIDTYRSSGAGGQHVNMTDSAVRITHLPSGIVVTCQDERSQIKNRAKAMQFLRTKLYDAELQRQNAEMAAERKGQVGTGDRAERIRTYNFPQNRLSDHRINLTLYKLDQILDGDLYELISMLSEADQAEKMKYLSV</sequence>
<feature type="coiled-coil region" evidence="9">
    <location>
        <begin position="60"/>
        <end position="95"/>
    </location>
</feature>
<keyword evidence="5 7" id="KW-0963">Cytoplasm</keyword>
<dbReference type="RefSeq" id="WP_008709725.1">
    <property type="nucleotide sequence ID" value="NZ_CABKQM010000004.1"/>
</dbReference>
<comment type="subcellular location">
    <subcellularLocation>
        <location evidence="2 7">Cytoplasm</location>
    </subcellularLocation>
</comment>
<keyword evidence="6 7" id="KW-0648">Protein biosynthesis</keyword>
<dbReference type="Pfam" id="PF00472">
    <property type="entry name" value="RF-1"/>
    <property type="match status" value="1"/>
</dbReference>
<dbReference type="PANTHER" id="PTHR43804:SF7">
    <property type="entry name" value="LD18447P"/>
    <property type="match status" value="1"/>
</dbReference>
<dbReference type="AlphaFoldDB" id="A0AAW5K434"/>
<evidence type="ECO:0000313" key="11">
    <source>
        <dbReference type="EMBL" id="MCQ4815396.1"/>
    </source>
</evidence>
<comment type="similarity">
    <text evidence="3 7">Belongs to the prokaryotic/mitochondrial release factor family.</text>
</comment>
<dbReference type="SMART" id="SM00937">
    <property type="entry name" value="PCRF"/>
    <property type="match status" value="1"/>
</dbReference>
<dbReference type="FunFam" id="3.30.160.20:FF:000004">
    <property type="entry name" value="Peptide chain release factor 1"/>
    <property type="match status" value="1"/>
</dbReference>
<feature type="domain" description="Prokaryotic-type class I peptide chain release factors" evidence="10">
    <location>
        <begin position="227"/>
        <end position="243"/>
    </location>
</feature>
<feature type="modified residue" description="N5-methylglutamine" evidence="7">
    <location>
        <position position="234"/>
    </location>
</feature>
<comment type="caution">
    <text evidence="11">The sequence shown here is derived from an EMBL/GenBank/DDBJ whole genome shotgun (WGS) entry which is preliminary data.</text>
</comment>
<dbReference type="Gene3D" id="3.30.160.20">
    <property type="match status" value="1"/>
</dbReference>
<comment type="function">
    <text evidence="1 7">Peptide chain release factor 1 directs the termination of translation in response to the peptide chain termination codons UAG and UAA.</text>
</comment>
<organism evidence="11 12">
    <name type="scientific">Cloacibacillus evryensis</name>
    <dbReference type="NCBI Taxonomy" id="508460"/>
    <lineage>
        <taxon>Bacteria</taxon>
        <taxon>Thermotogati</taxon>
        <taxon>Synergistota</taxon>
        <taxon>Synergistia</taxon>
        <taxon>Synergistales</taxon>
        <taxon>Synergistaceae</taxon>
        <taxon>Cloacibacillus</taxon>
    </lineage>
</organism>
<evidence type="ECO:0000256" key="1">
    <source>
        <dbReference type="ARBA" id="ARBA00002986"/>
    </source>
</evidence>
<evidence type="ECO:0000256" key="2">
    <source>
        <dbReference type="ARBA" id="ARBA00004496"/>
    </source>
</evidence>
<keyword evidence="9" id="KW-0175">Coiled coil</keyword>
<dbReference type="GO" id="GO:0005829">
    <property type="term" value="C:cytosol"/>
    <property type="evidence" value="ECO:0007669"/>
    <property type="project" value="UniProtKB-ARBA"/>
</dbReference>
<evidence type="ECO:0000256" key="9">
    <source>
        <dbReference type="SAM" id="Coils"/>
    </source>
</evidence>
<evidence type="ECO:0000256" key="6">
    <source>
        <dbReference type="ARBA" id="ARBA00022917"/>
    </source>
</evidence>
<dbReference type="InterPro" id="IPR005139">
    <property type="entry name" value="PCRF"/>
</dbReference>
<reference evidence="11 12" key="1">
    <citation type="submission" date="2022-06" db="EMBL/GenBank/DDBJ databases">
        <title>Isolation of gut microbiota from human fecal samples.</title>
        <authorList>
            <person name="Pamer E.G."/>
            <person name="Barat B."/>
            <person name="Waligurski E."/>
            <person name="Medina S."/>
            <person name="Paddock L."/>
            <person name="Mostad J."/>
        </authorList>
    </citation>
    <scope>NUCLEOTIDE SEQUENCE [LARGE SCALE GENOMIC DNA]</scope>
    <source>
        <strain evidence="11 12">DFI.9.90</strain>
    </source>
</reference>
<dbReference type="PROSITE" id="PS00745">
    <property type="entry name" value="RF_PROK_I"/>
    <property type="match status" value="1"/>
</dbReference>
<dbReference type="PANTHER" id="PTHR43804">
    <property type="entry name" value="LD18447P"/>
    <property type="match status" value="1"/>
</dbReference>
<evidence type="ECO:0000259" key="10">
    <source>
        <dbReference type="PROSITE" id="PS00745"/>
    </source>
</evidence>
<evidence type="ECO:0000256" key="7">
    <source>
        <dbReference type="HAMAP-Rule" id="MF_00093"/>
    </source>
</evidence>
<dbReference type="Pfam" id="PF03462">
    <property type="entry name" value="PCRF"/>
    <property type="match status" value="1"/>
</dbReference>
<dbReference type="Proteomes" id="UP001205919">
    <property type="component" value="Unassembled WGS sequence"/>
</dbReference>
<protein>
    <recommendedName>
        <fullName evidence="7 8">Peptide chain release factor 1</fullName>
        <shortName evidence="7">RF-1</shortName>
    </recommendedName>
</protein>
<dbReference type="EMBL" id="JANFYT010000035">
    <property type="protein sequence ID" value="MCQ4815396.1"/>
    <property type="molecule type" value="Genomic_DNA"/>
</dbReference>
<proteinExistence type="inferred from homology"/>
<evidence type="ECO:0000256" key="4">
    <source>
        <dbReference type="ARBA" id="ARBA00022481"/>
    </source>
</evidence>
<keyword evidence="12" id="KW-1185">Reference proteome</keyword>
<dbReference type="GO" id="GO:0016149">
    <property type="term" value="F:translation release factor activity, codon specific"/>
    <property type="evidence" value="ECO:0007669"/>
    <property type="project" value="UniProtKB-UniRule"/>
</dbReference>
<dbReference type="SUPFAM" id="SSF75620">
    <property type="entry name" value="Release factor"/>
    <property type="match status" value="1"/>
</dbReference>
<accession>A0AAW5K434</accession>